<comment type="catalytic activity">
    <reaction evidence="1">
        <text>Hydrolysis of terminal non-reducing N-acetyl-D-hexosamine residues in N-acetyl-beta-D-hexosaminides.</text>
        <dbReference type="EC" id="3.2.1.52"/>
    </reaction>
</comment>
<accession>A0A4R7NXH6</accession>
<dbReference type="SUPFAM" id="SSF51445">
    <property type="entry name" value="(Trans)glycosidases"/>
    <property type="match status" value="1"/>
</dbReference>
<organism evidence="7 8">
    <name type="scientific">Panacagrimonas perspica</name>
    <dbReference type="NCBI Taxonomy" id="381431"/>
    <lineage>
        <taxon>Bacteria</taxon>
        <taxon>Pseudomonadati</taxon>
        <taxon>Pseudomonadota</taxon>
        <taxon>Gammaproteobacteria</taxon>
        <taxon>Nevskiales</taxon>
        <taxon>Nevskiaceae</taxon>
        <taxon>Panacagrimonas</taxon>
    </lineage>
</organism>
<sequence length="327" mass="35471">MAGKAARGPIGPLMLDVGGLELTPEDREVLAHPLVGGVILFTRNYRDPDQLRALCAAILDIKRDPRLLLAVDHEGGRVQRFRMGFSRIPAMRSLGKLHEESVKAATDEAQAHGFTIGSELGSYGIDLCFAPVLDRDIGVSGVIGDRAFATKIEVIVELARAFRAGLNRAGMAATGKHFPGHGAVAADSHLELPVDRRSLPEIERTELAPFRPLIDDGIESLMMAHVRYTAVDQIPASLSRKWIAGTLRRKLKFRGALFCDDLSMNGAAVVGTVTERALLALSSGCDMLPVCNDRPTSIKLLDELRDVAPSPARSRRLATLFRTEGPR</sequence>
<dbReference type="Proteomes" id="UP000295341">
    <property type="component" value="Unassembled WGS sequence"/>
</dbReference>
<evidence type="ECO:0000256" key="3">
    <source>
        <dbReference type="ARBA" id="ARBA00012663"/>
    </source>
</evidence>
<dbReference type="GO" id="GO:0005975">
    <property type="term" value="P:carbohydrate metabolic process"/>
    <property type="evidence" value="ECO:0007669"/>
    <property type="project" value="InterPro"/>
</dbReference>
<dbReference type="EC" id="3.2.1.52" evidence="3"/>
<dbReference type="InterPro" id="IPR050226">
    <property type="entry name" value="NagZ_Beta-hexosaminidase"/>
</dbReference>
<evidence type="ECO:0000256" key="1">
    <source>
        <dbReference type="ARBA" id="ARBA00001231"/>
    </source>
</evidence>
<evidence type="ECO:0000313" key="8">
    <source>
        <dbReference type="Proteomes" id="UP000295341"/>
    </source>
</evidence>
<dbReference type="GO" id="GO:0009254">
    <property type="term" value="P:peptidoglycan turnover"/>
    <property type="evidence" value="ECO:0007669"/>
    <property type="project" value="TreeGrafter"/>
</dbReference>
<dbReference type="RefSeq" id="WP_246051743.1">
    <property type="nucleotide sequence ID" value="NZ_MWIN01000013.1"/>
</dbReference>
<dbReference type="InterPro" id="IPR001764">
    <property type="entry name" value="Glyco_hydro_3_N"/>
</dbReference>
<evidence type="ECO:0000313" key="7">
    <source>
        <dbReference type="EMBL" id="TDU25877.1"/>
    </source>
</evidence>
<gene>
    <name evidence="7" type="ORF">DFR24_4322</name>
</gene>
<evidence type="ECO:0000256" key="4">
    <source>
        <dbReference type="ARBA" id="ARBA00022801"/>
    </source>
</evidence>
<evidence type="ECO:0000256" key="2">
    <source>
        <dbReference type="ARBA" id="ARBA00005336"/>
    </source>
</evidence>
<reference evidence="7 8" key="1">
    <citation type="submission" date="2019-03" db="EMBL/GenBank/DDBJ databases">
        <title>Genomic Encyclopedia of Type Strains, Phase IV (KMG-IV): sequencing the most valuable type-strain genomes for metagenomic binning, comparative biology and taxonomic classification.</title>
        <authorList>
            <person name="Goeker M."/>
        </authorList>
    </citation>
    <scope>NUCLEOTIDE SEQUENCE [LARGE SCALE GENOMIC DNA]</scope>
    <source>
        <strain evidence="7 8">DSM 26377</strain>
    </source>
</reference>
<dbReference type="AlphaFoldDB" id="A0A4R7NXH6"/>
<comment type="similarity">
    <text evidence="2">Belongs to the glycosyl hydrolase 3 family.</text>
</comment>
<keyword evidence="4" id="KW-0378">Hydrolase</keyword>
<dbReference type="NCBIfam" id="NF003740">
    <property type="entry name" value="PRK05337.1"/>
    <property type="match status" value="1"/>
</dbReference>
<evidence type="ECO:0000256" key="5">
    <source>
        <dbReference type="ARBA" id="ARBA00023295"/>
    </source>
</evidence>
<dbReference type="PANTHER" id="PTHR30480:SF13">
    <property type="entry name" value="BETA-HEXOSAMINIDASE"/>
    <property type="match status" value="1"/>
</dbReference>
<protein>
    <recommendedName>
        <fullName evidence="3">beta-N-acetylhexosaminidase</fullName>
        <ecNumber evidence="3">3.2.1.52</ecNumber>
    </recommendedName>
</protein>
<comment type="caution">
    <text evidence="7">The sequence shown here is derived from an EMBL/GenBank/DDBJ whole genome shotgun (WGS) entry which is preliminary data.</text>
</comment>
<proteinExistence type="inferred from homology"/>
<feature type="domain" description="Glycoside hydrolase family 3 N-terminal" evidence="6">
    <location>
        <begin position="23"/>
        <end position="303"/>
    </location>
</feature>
<dbReference type="Pfam" id="PF00933">
    <property type="entry name" value="Glyco_hydro_3"/>
    <property type="match status" value="1"/>
</dbReference>
<keyword evidence="5" id="KW-0326">Glycosidase</keyword>
<dbReference type="InterPro" id="IPR036962">
    <property type="entry name" value="Glyco_hydro_3_N_sf"/>
</dbReference>
<dbReference type="InterPro" id="IPR017853">
    <property type="entry name" value="GH"/>
</dbReference>
<dbReference type="Gene3D" id="3.20.20.300">
    <property type="entry name" value="Glycoside hydrolase, family 3, N-terminal domain"/>
    <property type="match status" value="1"/>
</dbReference>
<dbReference type="PANTHER" id="PTHR30480">
    <property type="entry name" value="BETA-HEXOSAMINIDASE-RELATED"/>
    <property type="match status" value="1"/>
</dbReference>
<evidence type="ECO:0000259" key="6">
    <source>
        <dbReference type="Pfam" id="PF00933"/>
    </source>
</evidence>
<name>A0A4R7NXH6_9GAMM</name>
<dbReference type="GO" id="GO:0004563">
    <property type="term" value="F:beta-N-acetylhexosaminidase activity"/>
    <property type="evidence" value="ECO:0007669"/>
    <property type="project" value="UniProtKB-EC"/>
</dbReference>
<dbReference type="EMBL" id="SOBT01000011">
    <property type="protein sequence ID" value="TDU25877.1"/>
    <property type="molecule type" value="Genomic_DNA"/>
</dbReference>
<keyword evidence="8" id="KW-1185">Reference proteome</keyword>